<evidence type="ECO:0000313" key="4">
    <source>
        <dbReference type="EMBL" id="GGG80491.1"/>
    </source>
</evidence>
<name>A0A917HJC3_9BACI</name>
<reference evidence="4" key="1">
    <citation type="journal article" date="2014" name="Int. J. Syst. Evol. Microbiol.">
        <title>Complete genome sequence of Corynebacterium casei LMG S-19264T (=DSM 44701T), isolated from a smear-ripened cheese.</title>
        <authorList>
            <consortium name="US DOE Joint Genome Institute (JGI-PGF)"/>
            <person name="Walter F."/>
            <person name="Albersmeier A."/>
            <person name="Kalinowski J."/>
            <person name="Ruckert C."/>
        </authorList>
    </citation>
    <scope>NUCLEOTIDE SEQUENCE</scope>
    <source>
        <strain evidence="4">CGMCC 1.12754</strain>
    </source>
</reference>
<dbReference type="AlphaFoldDB" id="A0A917HJC3"/>
<dbReference type="GO" id="GO:0016747">
    <property type="term" value="F:acyltransferase activity, transferring groups other than amino-acyl groups"/>
    <property type="evidence" value="ECO:0007669"/>
    <property type="project" value="InterPro"/>
</dbReference>
<dbReference type="PROSITE" id="PS51186">
    <property type="entry name" value="GNAT"/>
    <property type="match status" value="1"/>
</dbReference>
<protein>
    <submittedName>
        <fullName evidence="4">Phosphinothricin N-acetyltransferase</fullName>
    </submittedName>
</protein>
<sequence length="164" mass="18330">MVLIDNMLDSDWEQVRDIYIEGINSGNATFEKKAPNWEEWNEGHVAQCRLVAREDGKVAGWAALSPVSNRSAYAGVAEVSIYIRQDSSGKGIGSKLLKVLIETSERNGFWTLRSGIFPENAHSIKLHTNFGFKLAGRQERIGKLNGIWRDVAILERRSEVVGVD</sequence>
<accession>A0A917HJC3</accession>
<feature type="domain" description="N-acetyltransferase" evidence="3">
    <location>
        <begin position="2"/>
        <end position="160"/>
    </location>
</feature>
<dbReference type="InterPro" id="IPR016181">
    <property type="entry name" value="Acyl_CoA_acyltransferase"/>
</dbReference>
<dbReference type="Gene3D" id="3.40.630.30">
    <property type="match status" value="1"/>
</dbReference>
<evidence type="ECO:0000256" key="1">
    <source>
        <dbReference type="ARBA" id="ARBA00022679"/>
    </source>
</evidence>
<comment type="caution">
    <text evidence="4">The sequence shown here is derived from an EMBL/GenBank/DDBJ whole genome shotgun (WGS) entry which is preliminary data.</text>
</comment>
<evidence type="ECO:0000256" key="2">
    <source>
        <dbReference type="ARBA" id="ARBA00023315"/>
    </source>
</evidence>
<keyword evidence="2" id="KW-0012">Acyltransferase</keyword>
<organism evidence="4 5">
    <name type="scientific">Virgibacillus oceani</name>
    <dbReference type="NCBI Taxonomy" id="1479511"/>
    <lineage>
        <taxon>Bacteria</taxon>
        <taxon>Bacillati</taxon>
        <taxon>Bacillota</taxon>
        <taxon>Bacilli</taxon>
        <taxon>Bacillales</taxon>
        <taxon>Bacillaceae</taxon>
        <taxon>Virgibacillus</taxon>
    </lineage>
</organism>
<dbReference type="PANTHER" id="PTHR43072:SF23">
    <property type="entry name" value="UPF0039 PROTEIN C11D3.02C"/>
    <property type="match status" value="1"/>
</dbReference>
<dbReference type="Proteomes" id="UP000622860">
    <property type="component" value="Unassembled WGS sequence"/>
</dbReference>
<dbReference type="EMBL" id="BMFR01000012">
    <property type="protein sequence ID" value="GGG80491.1"/>
    <property type="molecule type" value="Genomic_DNA"/>
</dbReference>
<keyword evidence="1" id="KW-0808">Transferase</keyword>
<dbReference type="CDD" id="cd04301">
    <property type="entry name" value="NAT_SF"/>
    <property type="match status" value="1"/>
</dbReference>
<gene>
    <name evidence="4" type="ORF">GCM10011398_27350</name>
</gene>
<dbReference type="PANTHER" id="PTHR43072">
    <property type="entry name" value="N-ACETYLTRANSFERASE"/>
    <property type="match status" value="1"/>
</dbReference>
<evidence type="ECO:0000313" key="5">
    <source>
        <dbReference type="Proteomes" id="UP000622860"/>
    </source>
</evidence>
<dbReference type="SUPFAM" id="SSF55729">
    <property type="entry name" value="Acyl-CoA N-acyltransferases (Nat)"/>
    <property type="match status" value="1"/>
</dbReference>
<proteinExistence type="predicted"/>
<keyword evidence="5" id="KW-1185">Reference proteome</keyword>
<reference evidence="4" key="2">
    <citation type="submission" date="2020-09" db="EMBL/GenBank/DDBJ databases">
        <authorList>
            <person name="Sun Q."/>
            <person name="Zhou Y."/>
        </authorList>
    </citation>
    <scope>NUCLEOTIDE SEQUENCE</scope>
    <source>
        <strain evidence="4">CGMCC 1.12754</strain>
    </source>
</reference>
<dbReference type="Pfam" id="PF13420">
    <property type="entry name" value="Acetyltransf_4"/>
    <property type="match status" value="1"/>
</dbReference>
<dbReference type="InterPro" id="IPR000182">
    <property type="entry name" value="GNAT_dom"/>
</dbReference>
<evidence type="ECO:0000259" key="3">
    <source>
        <dbReference type="PROSITE" id="PS51186"/>
    </source>
</evidence>